<dbReference type="Proteomes" id="UP000095544">
    <property type="component" value="Unassembled WGS sequence"/>
</dbReference>
<accession>A0A174MA42</accession>
<reference evidence="1 2" key="1">
    <citation type="submission" date="2015-09" db="EMBL/GenBank/DDBJ databases">
        <authorList>
            <consortium name="Pathogen Informatics"/>
        </authorList>
    </citation>
    <scope>NUCLEOTIDE SEQUENCE [LARGE SCALE GENOMIC DNA]</scope>
    <source>
        <strain evidence="1 2">2789STDY5834876</strain>
    </source>
</reference>
<protein>
    <submittedName>
        <fullName evidence="1">Phage protein, HK97 gp10 family</fullName>
    </submittedName>
</protein>
<dbReference type="OrthoDB" id="886754at2"/>
<name>A0A174MA42_9FIRM</name>
<evidence type="ECO:0000313" key="1">
    <source>
        <dbReference type="EMBL" id="CUP33292.1"/>
    </source>
</evidence>
<gene>
    <name evidence="1" type="ORF">ERS852491_04881</name>
</gene>
<dbReference type="AlphaFoldDB" id="A0A174MA42"/>
<dbReference type="NCBIfam" id="TIGR01725">
    <property type="entry name" value="phge_HK97_gp10"/>
    <property type="match status" value="1"/>
</dbReference>
<proteinExistence type="predicted"/>
<dbReference type="STRING" id="39482.ERS852491_04881"/>
<dbReference type="InterPro" id="IPR010064">
    <property type="entry name" value="HK97-gp10_tail"/>
</dbReference>
<evidence type="ECO:0000313" key="2">
    <source>
        <dbReference type="Proteomes" id="UP000095544"/>
    </source>
</evidence>
<dbReference type="Pfam" id="PF04883">
    <property type="entry name" value="HK97-gp10_like"/>
    <property type="match status" value="1"/>
</dbReference>
<sequence length="128" mass="14518">MAGIKIVGVETLQKQLKKNMSKDEVKKLIRHDGQALQRKAQREADFKGHYEWEAGKGMVFKPATGNLKKHIELDIVDGGMTAEVYSTAEYAGYVEVGTRYMDAQPYLKPALEKQSSVFQKEIRKLVEE</sequence>
<organism evidence="1 2">
    <name type="scientific">Faecalicatena contorta</name>
    <dbReference type="NCBI Taxonomy" id="39482"/>
    <lineage>
        <taxon>Bacteria</taxon>
        <taxon>Bacillati</taxon>
        <taxon>Bacillota</taxon>
        <taxon>Clostridia</taxon>
        <taxon>Lachnospirales</taxon>
        <taxon>Lachnospiraceae</taxon>
        <taxon>Faecalicatena</taxon>
    </lineage>
</organism>
<dbReference type="EMBL" id="CYZU01000084">
    <property type="protein sequence ID" value="CUP33292.1"/>
    <property type="molecule type" value="Genomic_DNA"/>
</dbReference>
<dbReference type="RefSeq" id="WP_055155237.1">
    <property type="nucleotide sequence ID" value="NZ_BAAACT010000193.1"/>
</dbReference>